<name>A0ABQ9HT40_9NEOP</name>
<organism evidence="1 2">
    <name type="scientific">Dryococelus australis</name>
    <dbReference type="NCBI Taxonomy" id="614101"/>
    <lineage>
        <taxon>Eukaryota</taxon>
        <taxon>Metazoa</taxon>
        <taxon>Ecdysozoa</taxon>
        <taxon>Arthropoda</taxon>
        <taxon>Hexapoda</taxon>
        <taxon>Insecta</taxon>
        <taxon>Pterygota</taxon>
        <taxon>Neoptera</taxon>
        <taxon>Polyneoptera</taxon>
        <taxon>Phasmatodea</taxon>
        <taxon>Verophasmatodea</taxon>
        <taxon>Anareolatae</taxon>
        <taxon>Phasmatidae</taxon>
        <taxon>Eurycanthinae</taxon>
        <taxon>Dryococelus</taxon>
    </lineage>
</organism>
<evidence type="ECO:0000313" key="1">
    <source>
        <dbReference type="EMBL" id="KAJ8887018.1"/>
    </source>
</evidence>
<sequence length="188" mass="21554">MCPLGDCPLHQQKKFKNNFLVCYGSLHLYIASCINLSDIASIQSLLPRCLMKEVNFKDSQNIRIQLQLDFSSLKENISAVISIDCNTVDKWVSVMTKAKCEGIKAEEMNKVLGFVLSIPASNTYTKHVFSLMNKKWSHDRNHCNVHLMRAKLQISVNFDYTCKEFVEFVKKNPKLQAAAKDVHEYSFK</sequence>
<proteinExistence type="predicted"/>
<reference evidence="1 2" key="1">
    <citation type="submission" date="2023-02" db="EMBL/GenBank/DDBJ databases">
        <title>LHISI_Scaffold_Assembly.</title>
        <authorList>
            <person name="Stuart O.P."/>
            <person name="Cleave R."/>
            <person name="Magrath M.J.L."/>
            <person name="Mikheyev A.S."/>
        </authorList>
    </citation>
    <scope>NUCLEOTIDE SEQUENCE [LARGE SCALE GENOMIC DNA]</scope>
    <source>
        <strain evidence="1">Daus_M_001</strain>
        <tissue evidence="1">Leg muscle</tissue>
    </source>
</reference>
<protein>
    <submittedName>
        <fullName evidence="1">Uncharacterized protein</fullName>
    </submittedName>
</protein>
<dbReference type="EMBL" id="JARBHB010000004">
    <property type="protein sequence ID" value="KAJ8887018.1"/>
    <property type="molecule type" value="Genomic_DNA"/>
</dbReference>
<comment type="caution">
    <text evidence="1">The sequence shown here is derived from an EMBL/GenBank/DDBJ whole genome shotgun (WGS) entry which is preliminary data.</text>
</comment>
<accession>A0ABQ9HT40</accession>
<dbReference type="Proteomes" id="UP001159363">
    <property type="component" value="Chromosome X"/>
</dbReference>
<gene>
    <name evidence="1" type="ORF">PR048_013232</name>
</gene>
<keyword evidence="2" id="KW-1185">Reference proteome</keyword>
<evidence type="ECO:0000313" key="2">
    <source>
        <dbReference type="Proteomes" id="UP001159363"/>
    </source>
</evidence>